<evidence type="ECO:0000256" key="5">
    <source>
        <dbReference type="ARBA" id="ARBA00022970"/>
    </source>
</evidence>
<dbReference type="RefSeq" id="WP_108170132.1">
    <property type="nucleotide sequence ID" value="NZ_QBKQ01000001.1"/>
</dbReference>
<feature type="domain" description="ABC transporter" evidence="6">
    <location>
        <begin position="3"/>
        <end position="214"/>
    </location>
</feature>
<dbReference type="OrthoDB" id="9801987at2"/>
<evidence type="ECO:0000256" key="1">
    <source>
        <dbReference type="ARBA" id="ARBA00005417"/>
    </source>
</evidence>
<dbReference type="Proteomes" id="UP000244174">
    <property type="component" value="Unassembled WGS sequence"/>
</dbReference>
<evidence type="ECO:0000259" key="6">
    <source>
        <dbReference type="PROSITE" id="PS50893"/>
    </source>
</evidence>
<dbReference type="InterPro" id="IPR027417">
    <property type="entry name" value="P-loop_NTPase"/>
</dbReference>
<dbReference type="PANTHER" id="PTHR43820">
    <property type="entry name" value="HIGH-AFFINITY BRANCHED-CHAIN AMINO ACID TRANSPORT ATP-BINDING PROTEIN LIVF"/>
    <property type="match status" value="1"/>
</dbReference>
<evidence type="ECO:0000313" key="8">
    <source>
        <dbReference type="Proteomes" id="UP000244174"/>
    </source>
</evidence>
<evidence type="ECO:0000256" key="3">
    <source>
        <dbReference type="ARBA" id="ARBA00022741"/>
    </source>
</evidence>
<gene>
    <name evidence="7" type="ORF">C8P64_0127</name>
</gene>
<dbReference type="GO" id="GO:0005524">
    <property type="term" value="F:ATP binding"/>
    <property type="evidence" value="ECO:0007669"/>
    <property type="project" value="UniProtKB-KW"/>
</dbReference>
<dbReference type="GO" id="GO:0016887">
    <property type="term" value="F:ATP hydrolysis activity"/>
    <property type="evidence" value="ECO:0007669"/>
    <property type="project" value="InterPro"/>
</dbReference>
<dbReference type="EMBL" id="QBKQ01000001">
    <property type="protein sequence ID" value="PTX44157.1"/>
    <property type="molecule type" value="Genomic_DNA"/>
</dbReference>
<keyword evidence="3" id="KW-0547">Nucleotide-binding</keyword>
<reference evidence="7 8" key="1">
    <citation type="submission" date="2018-04" db="EMBL/GenBank/DDBJ databases">
        <title>Genomic Encyclopedia of Archaeal and Bacterial Type Strains, Phase II (KMG-II): from individual species to whole genera.</title>
        <authorList>
            <person name="Goeker M."/>
        </authorList>
    </citation>
    <scope>NUCLEOTIDE SEQUENCE [LARGE SCALE GENOMIC DNA]</scope>
    <source>
        <strain evidence="7 8">DSM 23082</strain>
    </source>
</reference>
<sequence length="217" mass="24856">MKFELDNVELSFQGKRILYGVYLKAEKGRITGILGPNGCGKTSLLRIFFGNLACNNRLVKIDNKGTLKPLYSVENIKIVPQSDLLPSGLSLSKLFRIYKVSWDAFIKNFPSFRNYSSHKPNQLSGGERRLLAIWLNIKCDSELLLLDEPFTHLTPIYIEKIKKEIELEKKNKAIVLTDHFYRDLIEITDDLYFLTKGCTRLIDDPAQLGELGYINSH</sequence>
<dbReference type="PANTHER" id="PTHR43820:SF7">
    <property type="entry name" value="BRANCHED-CHAIN AMINO ACID TRANSPORT ATP-BINDING PROTEIN LIVF-RELATED"/>
    <property type="match status" value="1"/>
</dbReference>
<dbReference type="Pfam" id="PF00005">
    <property type="entry name" value="ABC_tran"/>
    <property type="match status" value="1"/>
</dbReference>
<dbReference type="GO" id="GO:0015658">
    <property type="term" value="F:branched-chain amino acid transmembrane transporter activity"/>
    <property type="evidence" value="ECO:0007669"/>
    <property type="project" value="TreeGrafter"/>
</dbReference>
<evidence type="ECO:0000256" key="2">
    <source>
        <dbReference type="ARBA" id="ARBA00022448"/>
    </source>
</evidence>
<keyword evidence="8" id="KW-1185">Reference proteome</keyword>
<dbReference type="Gene3D" id="3.40.50.300">
    <property type="entry name" value="P-loop containing nucleotide triphosphate hydrolases"/>
    <property type="match status" value="1"/>
</dbReference>
<dbReference type="InterPro" id="IPR052156">
    <property type="entry name" value="BCAA_Transport_ATP-bd_LivF"/>
</dbReference>
<dbReference type="SMART" id="SM00382">
    <property type="entry name" value="AAA"/>
    <property type="match status" value="1"/>
</dbReference>
<accession>A0A2T6AK41</accession>
<dbReference type="SUPFAM" id="SSF52540">
    <property type="entry name" value="P-loop containing nucleoside triphosphate hydrolases"/>
    <property type="match status" value="1"/>
</dbReference>
<dbReference type="InterPro" id="IPR003439">
    <property type="entry name" value="ABC_transporter-like_ATP-bd"/>
</dbReference>
<comment type="similarity">
    <text evidence="1">Belongs to the ABC transporter superfamily.</text>
</comment>
<comment type="caution">
    <text evidence="7">The sequence shown here is derived from an EMBL/GenBank/DDBJ whole genome shotgun (WGS) entry which is preliminary data.</text>
</comment>
<keyword evidence="4" id="KW-0067">ATP-binding</keyword>
<evidence type="ECO:0000313" key="7">
    <source>
        <dbReference type="EMBL" id="PTX44157.1"/>
    </source>
</evidence>
<dbReference type="GO" id="GO:0015807">
    <property type="term" value="P:L-amino acid transport"/>
    <property type="evidence" value="ECO:0007669"/>
    <property type="project" value="TreeGrafter"/>
</dbReference>
<protein>
    <submittedName>
        <fullName evidence="7">ABC-type multidrug transport system ATPase subunit</fullName>
    </submittedName>
</protein>
<evidence type="ECO:0000256" key="4">
    <source>
        <dbReference type="ARBA" id="ARBA00022840"/>
    </source>
</evidence>
<name>A0A2T6AK41_9FLAO</name>
<keyword evidence="2" id="KW-0813">Transport</keyword>
<organism evidence="7 8">
    <name type="scientific">Christiangramia gaetbulicola</name>
    <dbReference type="NCBI Taxonomy" id="703340"/>
    <lineage>
        <taxon>Bacteria</taxon>
        <taxon>Pseudomonadati</taxon>
        <taxon>Bacteroidota</taxon>
        <taxon>Flavobacteriia</taxon>
        <taxon>Flavobacteriales</taxon>
        <taxon>Flavobacteriaceae</taxon>
        <taxon>Christiangramia</taxon>
    </lineage>
</organism>
<keyword evidence="5" id="KW-0029">Amino-acid transport</keyword>
<dbReference type="AlphaFoldDB" id="A0A2T6AK41"/>
<proteinExistence type="inferred from homology"/>
<dbReference type="PROSITE" id="PS50893">
    <property type="entry name" value="ABC_TRANSPORTER_2"/>
    <property type="match status" value="1"/>
</dbReference>
<dbReference type="InterPro" id="IPR003593">
    <property type="entry name" value="AAA+_ATPase"/>
</dbReference>